<evidence type="ECO:0000313" key="1">
    <source>
        <dbReference type="EMBL" id="MDR7329086.1"/>
    </source>
</evidence>
<proteinExistence type="predicted"/>
<reference evidence="1" key="1">
    <citation type="submission" date="2023-07" db="EMBL/GenBank/DDBJ databases">
        <title>Sequencing the genomes of 1000 actinobacteria strains.</title>
        <authorList>
            <person name="Klenk H.-P."/>
        </authorList>
    </citation>
    <scope>NUCLEOTIDE SEQUENCE</scope>
    <source>
        <strain evidence="1">DSM 107476</strain>
    </source>
</reference>
<name>A0ABU1ZVZ8_9CORY</name>
<organism evidence="1 2">
    <name type="scientific">Corynebacterium guangdongense</name>
    <dbReference type="NCBI Taxonomy" id="1783348"/>
    <lineage>
        <taxon>Bacteria</taxon>
        <taxon>Bacillati</taxon>
        <taxon>Actinomycetota</taxon>
        <taxon>Actinomycetes</taxon>
        <taxon>Mycobacteriales</taxon>
        <taxon>Corynebacteriaceae</taxon>
        <taxon>Corynebacterium</taxon>
    </lineage>
</organism>
<dbReference type="RefSeq" id="WP_290198057.1">
    <property type="nucleotide sequence ID" value="NZ_CP047654.1"/>
</dbReference>
<accession>A0ABU1ZVZ8</accession>
<dbReference type="EMBL" id="JAVDXZ010000001">
    <property type="protein sequence ID" value="MDR7329086.1"/>
    <property type="molecule type" value="Genomic_DNA"/>
</dbReference>
<evidence type="ECO:0000313" key="2">
    <source>
        <dbReference type="Proteomes" id="UP001180840"/>
    </source>
</evidence>
<keyword evidence="2" id="KW-1185">Reference proteome</keyword>
<sequence>MRSLYQDIELDEAQVGIVREYLRTVNFHFAGGTPEEFKINRTARYLGYMFQKEDLEAFGVGLKSTTPGLEGYNTFVRMSREQLLGRDNPKVLPVNEPVLASSAMTMQRFWESPAGPATHGVDAYATDEGLPGGDVDLDMLEATLRDCLDFRGGRPVHLAQEILDLKVNWGTLLAGRYPRLKHFERQGRLSASQAARLVAFEEDVRVHSAVLESLELPTLAALDTAPVVNG</sequence>
<comment type="caution">
    <text evidence="1">The sequence shown here is derived from an EMBL/GenBank/DDBJ whole genome shotgun (WGS) entry which is preliminary data.</text>
</comment>
<dbReference type="Proteomes" id="UP001180840">
    <property type="component" value="Unassembled WGS sequence"/>
</dbReference>
<gene>
    <name evidence="1" type="ORF">J2S39_000762</name>
</gene>
<protein>
    <submittedName>
        <fullName evidence="1">Uncharacterized protein</fullName>
    </submittedName>
</protein>